<feature type="compositionally biased region" description="Polar residues" evidence="1">
    <location>
        <begin position="63"/>
        <end position="82"/>
    </location>
</feature>
<evidence type="ECO:0000256" key="1">
    <source>
        <dbReference type="SAM" id="MobiDB-lite"/>
    </source>
</evidence>
<feature type="compositionally biased region" description="Basic and acidic residues" evidence="1">
    <location>
        <begin position="35"/>
        <end position="62"/>
    </location>
</feature>
<organism evidence="2 3">
    <name type="scientific">Knoellia sinensis KCTC 19936</name>
    <dbReference type="NCBI Taxonomy" id="1385520"/>
    <lineage>
        <taxon>Bacteria</taxon>
        <taxon>Bacillati</taxon>
        <taxon>Actinomycetota</taxon>
        <taxon>Actinomycetes</taxon>
        <taxon>Micrococcales</taxon>
        <taxon>Intrasporangiaceae</taxon>
        <taxon>Knoellia</taxon>
    </lineage>
</organism>
<evidence type="ECO:0000313" key="3">
    <source>
        <dbReference type="Proteomes" id="UP000030002"/>
    </source>
</evidence>
<protein>
    <recommendedName>
        <fullName evidence="4">MmpS family membrane protein</fullName>
    </recommendedName>
</protein>
<dbReference type="RefSeq" id="WP_035918826.1">
    <property type="nucleotide sequence ID" value="NZ_AVPJ01000020.1"/>
</dbReference>
<evidence type="ECO:0008006" key="4">
    <source>
        <dbReference type="Google" id="ProtNLM"/>
    </source>
</evidence>
<keyword evidence="3" id="KW-1185">Reference proteome</keyword>
<dbReference type="Proteomes" id="UP000030002">
    <property type="component" value="Unassembled WGS sequence"/>
</dbReference>
<comment type="caution">
    <text evidence="2">The sequence shown here is derived from an EMBL/GenBank/DDBJ whole genome shotgun (WGS) entry which is preliminary data.</text>
</comment>
<accession>A0A0A0IZS8</accession>
<proteinExistence type="predicted"/>
<dbReference type="AlphaFoldDB" id="A0A0A0IZS8"/>
<dbReference type="Gene3D" id="2.60.40.2880">
    <property type="entry name" value="MmpS1-5, C-terminal soluble domain"/>
    <property type="match status" value="1"/>
</dbReference>
<sequence length="155" mass="15818">MGRPEVTPRRRALSVAASVAVILVTTGAESSCENSAERSSAKARVEARAKAEGGGSSKEKAPTKSSSGVTYSVTSNATIESVTYTGDDGTSHTDTSVGRSWSGDGPSKGGRVVVSATTSRDGAWIKCEVEVKDRVVGQSSAQGGAGTRVVCDVTY</sequence>
<feature type="region of interest" description="Disordered" evidence="1">
    <location>
        <begin position="27"/>
        <end position="112"/>
    </location>
</feature>
<evidence type="ECO:0000313" key="2">
    <source>
        <dbReference type="EMBL" id="KGN30318.1"/>
    </source>
</evidence>
<reference evidence="2 3" key="1">
    <citation type="submission" date="2013-08" db="EMBL/GenBank/DDBJ databases">
        <title>The genome sequence of Knoellia sinensis.</title>
        <authorList>
            <person name="Zhu W."/>
            <person name="Wang G."/>
        </authorList>
    </citation>
    <scope>NUCLEOTIDE SEQUENCE [LARGE SCALE GENOMIC DNA]</scope>
    <source>
        <strain evidence="2 3">KCTC 19936</strain>
    </source>
</reference>
<feature type="compositionally biased region" description="Low complexity" evidence="1">
    <location>
        <begin position="83"/>
        <end position="98"/>
    </location>
</feature>
<dbReference type="EMBL" id="AVPJ01000020">
    <property type="protein sequence ID" value="KGN30318.1"/>
    <property type="molecule type" value="Genomic_DNA"/>
</dbReference>
<name>A0A0A0IZS8_9MICO</name>
<dbReference type="InterPro" id="IPR038468">
    <property type="entry name" value="MmpS_C"/>
</dbReference>
<gene>
    <name evidence="2" type="ORF">N802_09175</name>
</gene>